<evidence type="ECO:0000256" key="5">
    <source>
        <dbReference type="SAM" id="Phobius"/>
    </source>
</evidence>
<dbReference type="InParanoid" id="F0ZRP2"/>
<dbReference type="EMBL" id="GL871144">
    <property type="protein sequence ID" value="EGC33384.1"/>
    <property type="molecule type" value="Genomic_DNA"/>
</dbReference>
<feature type="transmembrane region" description="Helical" evidence="5">
    <location>
        <begin position="396"/>
        <end position="416"/>
    </location>
</feature>
<dbReference type="OrthoDB" id="19926at2759"/>
<dbReference type="eggNOG" id="ENOG502R4SR">
    <property type="taxonomic scope" value="Eukaryota"/>
</dbReference>
<dbReference type="OMA" id="ICSVYRQ"/>
<dbReference type="AlphaFoldDB" id="F0ZRP2"/>
<keyword evidence="2" id="KW-0677">Repeat</keyword>
<dbReference type="PANTHER" id="PTHR46543">
    <property type="entry name" value="ZINC FINGER CCHC DOMAIN-CONTAINING PROTEIN 7"/>
    <property type="match status" value="1"/>
</dbReference>
<protein>
    <recommendedName>
        <fullName evidence="8">Transmembrane protein</fullName>
    </recommendedName>
</protein>
<dbReference type="GO" id="GO:0031490">
    <property type="term" value="F:chromatin DNA binding"/>
    <property type="evidence" value="ECO:0000318"/>
    <property type="project" value="GO_Central"/>
</dbReference>
<feature type="transmembrane region" description="Helical" evidence="5">
    <location>
        <begin position="218"/>
        <end position="240"/>
    </location>
</feature>
<comment type="subcellular location">
    <subcellularLocation>
        <location evidence="1">Nucleus</location>
    </subcellularLocation>
</comment>
<evidence type="ECO:0000256" key="1">
    <source>
        <dbReference type="ARBA" id="ARBA00004123"/>
    </source>
</evidence>
<keyword evidence="5" id="KW-0472">Membrane</keyword>
<reference evidence="7" key="1">
    <citation type="journal article" date="2011" name="Genome Biol.">
        <title>Comparative genomics of the social amoebae Dictyostelium discoideum and Dictyostelium purpureum.</title>
        <authorList>
            <consortium name="US DOE Joint Genome Institute (JGI-PGF)"/>
            <person name="Sucgang R."/>
            <person name="Kuo A."/>
            <person name="Tian X."/>
            <person name="Salerno W."/>
            <person name="Parikh A."/>
            <person name="Feasley C.L."/>
            <person name="Dalin E."/>
            <person name="Tu H."/>
            <person name="Huang E."/>
            <person name="Barry K."/>
            <person name="Lindquist E."/>
            <person name="Shapiro H."/>
            <person name="Bruce D."/>
            <person name="Schmutz J."/>
            <person name="Salamov A."/>
            <person name="Fey P."/>
            <person name="Gaudet P."/>
            <person name="Anjard C."/>
            <person name="Babu M.M."/>
            <person name="Basu S."/>
            <person name="Bushmanova Y."/>
            <person name="van der Wel H."/>
            <person name="Katoh-Kurasawa M."/>
            <person name="Dinh C."/>
            <person name="Coutinho P.M."/>
            <person name="Saito T."/>
            <person name="Elias M."/>
            <person name="Schaap P."/>
            <person name="Kay R.R."/>
            <person name="Henrissat B."/>
            <person name="Eichinger L."/>
            <person name="Rivero F."/>
            <person name="Putnam N.H."/>
            <person name="West C.M."/>
            <person name="Loomis W.F."/>
            <person name="Chisholm R.L."/>
            <person name="Shaulsky G."/>
            <person name="Strassmann J.E."/>
            <person name="Queller D.C."/>
            <person name="Kuspa A."/>
            <person name="Grigoriev I.V."/>
        </authorList>
    </citation>
    <scope>NUCLEOTIDE SEQUENCE [LARGE SCALE GENOMIC DNA]</scope>
    <source>
        <strain evidence="7">QSDP1</strain>
    </source>
</reference>
<feature type="transmembrane region" description="Helical" evidence="5">
    <location>
        <begin position="261"/>
        <end position="282"/>
    </location>
</feature>
<dbReference type="InterPro" id="IPR051644">
    <property type="entry name" value="TRAMP_AT-DNA-binding"/>
</dbReference>
<sequence>MQQQSQQPSSQQPQQQQSYQQQQQQQPNQQSQPLQSQIQNQLPYQSIYQNPQQHQSSLQQSLPIQYNQQQQQQSPLQQPQFQQQQSPLPQQQQQQITQQSPQQPNQFNYNTYQSPIQQSLSQQSPQHQQISPQTQQSTYQNQQSQSNHAVNNPNNINTNIMKNKYFTKEETDLFIQNSFNKKISEWKNWTLTSTLIVYIIIVAIQMFFLTYFITSNLFSIWTLFYLIGQIVLCFSYNSIITVYRQVPASFRESISKLSTKHYIFILLNLILQISFLSHLFGLPKNNFTFSLMKDHCFEDATEGYILKCQSEYNLFFPLFLISAISLVGSIIFKTFSNQEFVLSFPKANISTILQIKSMVYNNFWINFYSSFYLFGIGSFLLGFIFLFLYRTFTIQIIVYSGQLWVFSFVILFQNFLRYRLFEIYYTRSLRFSVDKFVLDEQPLDENKPTIPFPNSNLSSNTTNTNNNNIRSLKTPTIENPNIFLEKAIHDDDPLVQFLGWKDLLYISKYSQSRRNQLYSEIIQMVDKPTLLEIISTYEKQIYDLDSIFSSPREYYEPNYKKDDGDKPKDNKTSDKKNTFKFNFSFSGTIKKIITQLTGIKFEYNAYDSEIKQALSNTQSVLWSIEAIGALIVSAQINDDPKVMEYLHRYQVPQKFLAPLLRIISIVEKLENDLQFQVEMDRSTLIQEYYFIKTLINQVEPPKNCFGILQTSRPHFRIFKQIGKNTISQVLETIGNQISDISFPIHLRPLLNSYKTGEFSIYQ</sequence>
<dbReference type="PANTHER" id="PTHR46543:SF2">
    <property type="entry name" value="AGAP013096-PA"/>
    <property type="match status" value="1"/>
</dbReference>
<evidence type="ECO:0008006" key="8">
    <source>
        <dbReference type="Google" id="ProtNLM"/>
    </source>
</evidence>
<evidence type="ECO:0000256" key="3">
    <source>
        <dbReference type="ARBA" id="ARBA00023242"/>
    </source>
</evidence>
<accession>F0ZRP2</accession>
<dbReference type="GeneID" id="10504440"/>
<proteinExistence type="predicted"/>
<dbReference type="GO" id="GO:0010468">
    <property type="term" value="P:regulation of gene expression"/>
    <property type="evidence" value="ECO:0000318"/>
    <property type="project" value="GO_Central"/>
</dbReference>
<dbReference type="GO" id="GO:0000978">
    <property type="term" value="F:RNA polymerase II cis-regulatory region sequence-specific DNA binding"/>
    <property type="evidence" value="ECO:0000318"/>
    <property type="project" value="GO_Central"/>
</dbReference>
<feature type="region of interest" description="Disordered" evidence="4">
    <location>
        <begin position="1"/>
        <end position="157"/>
    </location>
</feature>
<keyword evidence="5" id="KW-1133">Transmembrane helix</keyword>
<dbReference type="RefSeq" id="XP_003290092.1">
    <property type="nucleotide sequence ID" value="XM_003290044.1"/>
</dbReference>
<organism evidence="6 7">
    <name type="scientific">Dictyostelium purpureum</name>
    <name type="common">Slime mold</name>
    <dbReference type="NCBI Taxonomy" id="5786"/>
    <lineage>
        <taxon>Eukaryota</taxon>
        <taxon>Amoebozoa</taxon>
        <taxon>Evosea</taxon>
        <taxon>Eumycetozoa</taxon>
        <taxon>Dictyostelia</taxon>
        <taxon>Dictyosteliales</taxon>
        <taxon>Dictyosteliaceae</taxon>
        <taxon>Dictyostelium</taxon>
    </lineage>
</organism>
<evidence type="ECO:0000256" key="4">
    <source>
        <dbReference type="SAM" id="MobiDB-lite"/>
    </source>
</evidence>
<dbReference type="GO" id="GO:0005634">
    <property type="term" value="C:nucleus"/>
    <property type="evidence" value="ECO:0007669"/>
    <property type="project" value="UniProtKB-SubCell"/>
</dbReference>
<dbReference type="VEuPathDB" id="AmoebaDB:DICPUDRAFT_36795"/>
<dbReference type="KEGG" id="dpp:DICPUDRAFT_36795"/>
<gene>
    <name evidence="6" type="ORF">DICPUDRAFT_36795</name>
</gene>
<evidence type="ECO:0000256" key="2">
    <source>
        <dbReference type="ARBA" id="ARBA00022737"/>
    </source>
</evidence>
<evidence type="ECO:0000313" key="7">
    <source>
        <dbReference type="Proteomes" id="UP000001064"/>
    </source>
</evidence>
<evidence type="ECO:0000313" key="6">
    <source>
        <dbReference type="EMBL" id="EGC33384.1"/>
    </source>
</evidence>
<keyword evidence="5" id="KW-0812">Transmembrane</keyword>
<feature type="transmembrane region" description="Helical" evidence="5">
    <location>
        <begin position="371"/>
        <end position="389"/>
    </location>
</feature>
<dbReference type="Proteomes" id="UP000001064">
    <property type="component" value="Unassembled WGS sequence"/>
</dbReference>
<feature type="transmembrane region" description="Helical" evidence="5">
    <location>
        <begin position="189"/>
        <end position="212"/>
    </location>
</feature>
<keyword evidence="3" id="KW-0539">Nucleus</keyword>
<keyword evidence="7" id="KW-1185">Reference proteome</keyword>
<feature type="transmembrane region" description="Helical" evidence="5">
    <location>
        <begin position="314"/>
        <end position="335"/>
    </location>
</feature>
<name>F0ZRP2_DICPU</name>